<dbReference type="EMBL" id="JADEWB010000047">
    <property type="protein sequence ID" value="MBE9236449.1"/>
    <property type="molecule type" value="Genomic_DNA"/>
</dbReference>
<gene>
    <name evidence="1" type="ORF">IQ227_10525</name>
</gene>
<comment type="caution">
    <text evidence="1">The sequence shown here is derived from an EMBL/GenBank/DDBJ whole genome shotgun (WGS) entry which is preliminary data.</text>
</comment>
<keyword evidence="2" id="KW-1185">Reference proteome</keyword>
<evidence type="ECO:0000313" key="1">
    <source>
        <dbReference type="EMBL" id="MBE9236449.1"/>
    </source>
</evidence>
<proteinExistence type="predicted"/>
<organism evidence="1 2">
    <name type="scientific">Sphaerospermopsis aphanizomenoides LEGE 00250</name>
    <dbReference type="NCBI Taxonomy" id="2777972"/>
    <lineage>
        <taxon>Bacteria</taxon>
        <taxon>Bacillati</taxon>
        <taxon>Cyanobacteriota</taxon>
        <taxon>Cyanophyceae</taxon>
        <taxon>Nostocales</taxon>
        <taxon>Aphanizomenonaceae</taxon>
        <taxon>Sphaerospermopsis</taxon>
        <taxon>Sphaerospermopsis aphanizomenoides</taxon>
    </lineage>
</organism>
<dbReference type="RefSeq" id="WP_193942681.1">
    <property type="nucleotide sequence ID" value="NZ_JADEWB010000047.1"/>
</dbReference>
<accession>A0ABR9VDA0</accession>
<name>A0ABR9VDA0_9CYAN</name>
<sequence length="1009" mass="117233">MNRIAINPDLANVDYTDLLDKILRVLKNQQIFIISADNKRVKVDINEVVNEVIKLTPHNPLGNERVLRSATLNFIPGTENSFIEKIKQIVGYIQYQLQEEVKTKTGNDQIDRVAFIKSLISDLPTFKGQYNRDSKTKEMLLDFTYPFTKAENLQKQRLTVKKDENSKNKQLLKAHKVKIHIDKPRDFTATLLTGINNYIDVEFADANTEDREDLGYIIDNLEKNSNSDIYSLQNLVNQETLGKLKKLAKIRYLEYLLEQLDDKNQGTIYLEDLIRRLKLLEDYINDSNKADGDYQVNYAGISVNYQTIFSRSEAYDILPIIPVIEGYLGEAENPNLEDIEFTFGLKLKLNGKVQTDGGKTAFNYHLNLLNPDSKEHQKELVNESTKFTFVNKILKIGFLYYFIFASRPNLQSDLEYNPIETLEKNVLPILRSNDDEAKRKLFISWIEGFKKLNVEEKIKTLKTSLTQLIQHKTPFPVRHYPVHISVKNSILENDIDTINERQTIFKEALRRNFKDCLKYINLGDATTQDNLLITLPGNISISELHFLETEDKETFEMEYDLTPGVGILPVIFLAMKEGGNFYQKHLQHRNLLVFPHRSENDKLEEHQEFIYKITYSLLAYLCLHVILERQISKDGKPFIPLFRIHQKEKTDNAPIEKFIVSLTKVLSHLLNERYRSNEQGIVITNSGNLKFGNLKFKIPNVLSSLYSVFPKKFTFSPTDKFAFQELDQLAIIVVSSRESDSRWNIKEKKANLMGEIITLQTKDKTARVQLFKTFSENYDDHQKMFEYPTVVVDNVDKLYQRGYRHFIYIAKVPYSSTLHITQADKKEELFFMSENVIKSLKKERHDIKIYPMFFEKYYAVKFETPQATSLYIQDTLELTNLAEDRNKQSVIFFNLFNGLKVADDVNYHGVMSYATLLNIYEGILDDKDIKEGLIYDDSQLKNEILQCLTLFHFSRYEKSGKLQLKLDPYQNLIGDESVSKAAMFPHIRDKGEFNSLAFLTHIKSIISGK</sequence>
<dbReference type="Proteomes" id="UP000606776">
    <property type="component" value="Unassembled WGS sequence"/>
</dbReference>
<protein>
    <submittedName>
        <fullName evidence="1">Uncharacterized protein</fullName>
    </submittedName>
</protein>
<reference evidence="1 2" key="1">
    <citation type="submission" date="2020-10" db="EMBL/GenBank/DDBJ databases">
        <authorList>
            <person name="Castelo-Branco R."/>
            <person name="Eusebio N."/>
            <person name="Adriana R."/>
            <person name="Vieira A."/>
            <person name="Brugerolle De Fraissinette N."/>
            <person name="Rezende De Castro R."/>
            <person name="Schneider M.P."/>
            <person name="Vasconcelos V."/>
            <person name="Leao P.N."/>
        </authorList>
    </citation>
    <scope>NUCLEOTIDE SEQUENCE [LARGE SCALE GENOMIC DNA]</scope>
    <source>
        <strain evidence="1 2">LEGE 00250</strain>
    </source>
</reference>
<evidence type="ECO:0000313" key="2">
    <source>
        <dbReference type="Proteomes" id="UP000606776"/>
    </source>
</evidence>